<proteinExistence type="predicted"/>
<gene>
    <name evidence="2" type="ORF">Apa02nite_017120</name>
</gene>
<evidence type="ECO:0000313" key="2">
    <source>
        <dbReference type="EMBL" id="GIE65604.1"/>
    </source>
</evidence>
<reference evidence="2 3" key="1">
    <citation type="submission" date="2021-01" db="EMBL/GenBank/DDBJ databases">
        <title>Whole genome shotgun sequence of Actinoplanes palleronii NBRC 14916.</title>
        <authorList>
            <person name="Komaki H."/>
            <person name="Tamura T."/>
        </authorList>
    </citation>
    <scope>NUCLEOTIDE SEQUENCE [LARGE SCALE GENOMIC DNA]</scope>
    <source>
        <strain evidence="2 3">NBRC 14916</strain>
    </source>
</reference>
<dbReference type="RefSeq" id="WP_203824572.1">
    <property type="nucleotide sequence ID" value="NZ_BAAATY010000002.1"/>
</dbReference>
<keyword evidence="3" id="KW-1185">Reference proteome</keyword>
<comment type="caution">
    <text evidence="2">The sequence shown here is derived from an EMBL/GenBank/DDBJ whole genome shotgun (WGS) entry which is preliminary data.</text>
</comment>
<feature type="region of interest" description="Disordered" evidence="1">
    <location>
        <begin position="1"/>
        <end position="48"/>
    </location>
</feature>
<evidence type="ECO:0000256" key="1">
    <source>
        <dbReference type="SAM" id="MobiDB-lite"/>
    </source>
</evidence>
<organism evidence="2 3">
    <name type="scientific">Actinoplanes palleronii</name>
    <dbReference type="NCBI Taxonomy" id="113570"/>
    <lineage>
        <taxon>Bacteria</taxon>
        <taxon>Bacillati</taxon>
        <taxon>Actinomycetota</taxon>
        <taxon>Actinomycetes</taxon>
        <taxon>Micromonosporales</taxon>
        <taxon>Micromonosporaceae</taxon>
        <taxon>Actinoplanes</taxon>
    </lineage>
</organism>
<dbReference type="Proteomes" id="UP000624709">
    <property type="component" value="Unassembled WGS sequence"/>
</dbReference>
<name>A0ABQ4B4L7_9ACTN</name>
<protein>
    <submittedName>
        <fullName evidence="2">Uncharacterized protein</fullName>
    </submittedName>
</protein>
<evidence type="ECO:0000313" key="3">
    <source>
        <dbReference type="Proteomes" id="UP000624709"/>
    </source>
</evidence>
<sequence length="337" mass="37482">MTTISETSTPATTDSQTSAPTSAAPAQRRSYLPAKSTDRRPVTDPEATLREQLDDQRYLDMRTDMGLQYVDGLRIPSYGDMSVPGYRMVPVNVAREYGLAGLTEGEDPLEEIEIDEPTTEPVGAVDGNSVPTFVEGIRGQHLFDILNATLLAQLAANAKFDREQDPINWTRFYGKVLENVGFVVPEFSFFGLRSRDARFSMDQAVLKVIAAILTPTQVELAKASFDALQSLRSDDRRLQIFRRNSSDNRSGNFQISSVGESKAGIVSLKLNAFFFKTDEQVTDVLWFKFRSASTTLQATRTTLVLNDQVYDRLRQSILDKLGNRGLNFIGGLELSDV</sequence>
<feature type="compositionally biased region" description="Basic and acidic residues" evidence="1">
    <location>
        <begin position="36"/>
        <end position="48"/>
    </location>
</feature>
<dbReference type="EMBL" id="BOMS01000023">
    <property type="protein sequence ID" value="GIE65604.1"/>
    <property type="molecule type" value="Genomic_DNA"/>
</dbReference>
<feature type="compositionally biased region" description="Low complexity" evidence="1">
    <location>
        <begin position="1"/>
        <end position="30"/>
    </location>
</feature>
<accession>A0ABQ4B4L7</accession>